<dbReference type="InterPro" id="IPR018300">
    <property type="entry name" value="Aminotrans_IV_CS"/>
</dbReference>
<dbReference type="Pfam" id="PF01063">
    <property type="entry name" value="Aminotran_4"/>
    <property type="match status" value="1"/>
</dbReference>
<dbReference type="PANTHER" id="PTHR11825">
    <property type="entry name" value="SUBGROUP IIII AMINOTRANSFERASE"/>
    <property type="match status" value="1"/>
</dbReference>
<evidence type="ECO:0000256" key="7">
    <source>
        <dbReference type="ARBA" id="ARBA00023304"/>
    </source>
</evidence>
<dbReference type="GO" id="GO:0052655">
    <property type="term" value="F:L-valine-2-oxoglutarate transaminase activity"/>
    <property type="evidence" value="ECO:0007669"/>
    <property type="project" value="RHEA"/>
</dbReference>
<comment type="caution">
    <text evidence="12">The sequence shown here is derived from an EMBL/GenBank/DDBJ whole genome shotgun (WGS) entry which is preliminary data.</text>
</comment>
<evidence type="ECO:0000256" key="2">
    <source>
        <dbReference type="ARBA" id="ARBA00009320"/>
    </source>
</evidence>
<dbReference type="InterPro" id="IPR043132">
    <property type="entry name" value="BCAT-like_C"/>
</dbReference>
<dbReference type="InterPro" id="IPR005786">
    <property type="entry name" value="B_amino_transII"/>
</dbReference>
<evidence type="ECO:0000256" key="1">
    <source>
        <dbReference type="ARBA" id="ARBA00001933"/>
    </source>
</evidence>
<name>A0A1R0H1Y8_9FUNG</name>
<dbReference type="EMBL" id="LSSL01001048">
    <property type="protein sequence ID" value="OLY83153.1"/>
    <property type="molecule type" value="Genomic_DNA"/>
</dbReference>
<dbReference type="InterPro" id="IPR001544">
    <property type="entry name" value="Aminotrans_IV"/>
</dbReference>
<dbReference type="InterPro" id="IPR043131">
    <property type="entry name" value="BCAT-like_N"/>
</dbReference>
<keyword evidence="4 11" id="KW-0028">Amino-acid biosynthesis</keyword>
<dbReference type="Proteomes" id="UP000187455">
    <property type="component" value="Unassembled WGS sequence"/>
</dbReference>
<evidence type="ECO:0000256" key="5">
    <source>
        <dbReference type="ARBA" id="ARBA00022679"/>
    </source>
</evidence>
<evidence type="ECO:0000256" key="8">
    <source>
        <dbReference type="PIRSR" id="PIRSR006468-1"/>
    </source>
</evidence>
<dbReference type="FunFam" id="3.20.10.10:FF:000004">
    <property type="entry name" value="Branched-chain-amino-acid aminotransferase"/>
    <property type="match status" value="1"/>
</dbReference>
<proteinExistence type="inferred from homology"/>
<accession>A0A1R0H1Y8</accession>
<dbReference type="PROSITE" id="PS00770">
    <property type="entry name" value="AA_TRANSFER_CLASS_4"/>
    <property type="match status" value="1"/>
</dbReference>
<dbReference type="InterPro" id="IPR033939">
    <property type="entry name" value="BCAT_family"/>
</dbReference>
<dbReference type="STRING" id="133383.A0A1R0H1Y8"/>
<protein>
    <recommendedName>
        <fullName evidence="11">Branched-chain-amino-acid aminotransferase</fullName>
        <ecNumber evidence="11">2.6.1.42</ecNumber>
    </recommendedName>
</protein>
<comment type="catalytic activity">
    <reaction evidence="11">
        <text>L-leucine + 2-oxoglutarate = 4-methyl-2-oxopentanoate + L-glutamate</text>
        <dbReference type="Rhea" id="RHEA:18321"/>
        <dbReference type="ChEBI" id="CHEBI:16810"/>
        <dbReference type="ChEBI" id="CHEBI:17865"/>
        <dbReference type="ChEBI" id="CHEBI:29985"/>
        <dbReference type="ChEBI" id="CHEBI:57427"/>
        <dbReference type="EC" id="2.6.1.42"/>
    </reaction>
</comment>
<evidence type="ECO:0000256" key="4">
    <source>
        <dbReference type="ARBA" id="ARBA00022605"/>
    </source>
</evidence>
<comment type="cofactor">
    <cofactor evidence="1 10">
        <name>pyridoxal 5'-phosphate</name>
        <dbReference type="ChEBI" id="CHEBI:597326"/>
    </cofactor>
</comment>
<keyword evidence="3 11" id="KW-0032">Aminotransferase</keyword>
<dbReference type="AlphaFoldDB" id="A0A1R0H1Y8"/>
<dbReference type="EC" id="2.6.1.42" evidence="11"/>
<evidence type="ECO:0000256" key="10">
    <source>
        <dbReference type="RuleBase" id="RU004516"/>
    </source>
</evidence>
<evidence type="ECO:0000256" key="9">
    <source>
        <dbReference type="RuleBase" id="RU004106"/>
    </source>
</evidence>
<comment type="catalytic activity">
    <reaction evidence="11">
        <text>L-isoleucine + 2-oxoglutarate = (S)-3-methyl-2-oxopentanoate + L-glutamate</text>
        <dbReference type="Rhea" id="RHEA:24801"/>
        <dbReference type="ChEBI" id="CHEBI:16810"/>
        <dbReference type="ChEBI" id="CHEBI:29985"/>
        <dbReference type="ChEBI" id="CHEBI:35146"/>
        <dbReference type="ChEBI" id="CHEBI:58045"/>
        <dbReference type="EC" id="2.6.1.42"/>
    </reaction>
</comment>
<comment type="catalytic activity">
    <reaction evidence="11">
        <text>L-valine + 2-oxoglutarate = 3-methyl-2-oxobutanoate + L-glutamate</text>
        <dbReference type="Rhea" id="RHEA:24813"/>
        <dbReference type="ChEBI" id="CHEBI:11851"/>
        <dbReference type="ChEBI" id="CHEBI:16810"/>
        <dbReference type="ChEBI" id="CHEBI:29985"/>
        <dbReference type="ChEBI" id="CHEBI:57762"/>
        <dbReference type="EC" id="2.6.1.42"/>
    </reaction>
</comment>
<dbReference type="GO" id="GO:0009082">
    <property type="term" value="P:branched-chain amino acid biosynthetic process"/>
    <property type="evidence" value="ECO:0007669"/>
    <property type="project" value="UniProtKB-KW"/>
</dbReference>
<evidence type="ECO:0000313" key="13">
    <source>
        <dbReference type="Proteomes" id="UP000187455"/>
    </source>
</evidence>
<sequence length="400" mass="44406">MLRSFGLNKLLGLSRSIRPSLSLSASYSTGKKDTFYFKDLEVTHSTTQKALVPKEQLKFGHGFTDHMLEVEWTRTGGWGTPRIVPFHNLSLSPAASVLHYSLECFEGSKAYRGDDGKIRLFRLEDNMKRMNASSSYLALPEFDTKEAAKCIQELVRIDNRFVPEGLGYSLYLRPTMIATEDALGVSESNSALFYTIANPTGPYFPTGFKAVKLYADTEHVRAWPGGTGNKKLGANYCGGTTPTLLAKEKGYSQILWLFGPQHNITEAGTMNAFIFWINEQGVLELLTPKLDGTILPGITRDSILKMARKWGEFQVTEGSINMEQVLQASREGRIKEFFGAGTACVISPVKEIGYAGNDIHIPLDINDPSSETGPLAKRIYNEIMNIQYGNTPSEWTTVVE</sequence>
<dbReference type="Gene3D" id="3.30.470.10">
    <property type="match status" value="1"/>
</dbReference>
<dbReference type="GO" id="GO:0052656">
    <property type="term" value="F:L-isoleucine-2-oxoglutarate transaminase activity"/>
    <property type="evidence" value="ECO:0007669"/>
    <property type="project" value="RHEA"/>
</dbReference>
<organism evidence="12 13">
    <name type="scientific">Smittium mucronatum</name>
    <dbReference type="NCBI Taxonomy" id="133383"/>
    <lineage>
        <taxon>Eukaryota</taxon>
        <taxon>Fungi</taxon>
        <taxon>Fungi incertae sedis</taxon>
        <taxon>Zoopagomycota</taxon>
        <taxon>Kickxellomycotina</taxon>
        <taxon>Harpellomycetes</taxon>
        <taxon>Harpellales</taxon>
        <taxon>Legeriomycetaceae</taxon>
        <taxon>Smittium</taxon>
    </lineage>
</organism>
<evidence type="ECO:0000256" key="11">
    <source>
        <dbReference type="RuleBase" id="RU004517"/>
    </source>
</evidence>
<dbReference type="NCBIfam" id="TIGR01123">
    <property type="entry name" value="ilvE_II"/>
    <property type="match status" value="1"/>
</dbReference>
<dbReference type="InterPro" id="IPR036038">
    <property type="entry name" value="Aminotransferase-like"/>
</dbReference>
<evidence type="ECO:0000256" key="3">
    <source>
        <dbReference type="ARBA" id="ARBA00022576"/>
    </source>
</evidence>
<dbReference type="PANTHER" id="PTHR11825:SF44">
    <property type="entry name" value="BRANCHED-CHAIN-AMINO-ACID AMINOTRANSFERASE"/>
    <property type="match status" value="1"/>
</dbReference>
<keyword evidence="7 11" id="KW-0100">Branched-chain amino acid biosynthesis</keyword>
<dbReference type="Gene3D" id="3.20.10.10">
    <property type="entry name" value="D-amino Acid Aminotransferase, subunit A, domain 2"/>
    <property type="match status" value="1"/>
</dbReference>
<dbReference type="FunFam" id="3.30.470.10:FF:000002">
    <property type="entry name" value="Branched-chain-amino-acid aminotransferase"/>
    <property type="match status" value="1"/>
</dbReference>
<dbReference type="CDD" id="cd01557">
    <property type="entry name" value="BCAT_beta_family"/>
    <property type="match status" value="1"/>
</dbReference>
<evidence type="ECO:0000313" key="12">
    <source>
        <dbReference type="EMBL" id="OLY83153.1"/>
    </source>
</evidence>
<evidence type="ECO:0000256" key="6">
    <source>
        <dbReference type="ARBA" id="ARBA00022898"/>
    </source>
</evidence>
<keyword evidence="5 11" id="KW-0808">Transferase</keyword>
<dbReference type="NCBIfam" id="NF009897">
    <property type="entry name" value="PRK13357.1"/>
    <property type="match status" value="1"/>
</dbReference>
<keyword evidence="6 10" id="KW-0663">Pyridoxal phosphate</keyword>
<dbReference type="SUPFAM" id="SSF56752">
    <property type="entry name" value="D-aminoacid aminotransferase-like PLP-dependent enzymes"/>
    <property type="match status" value="1"/>
</dbReference>
<dbReference type="GO" id="GO:0005739">
    <property type="term" value="C:mitochondrion"/>
    <property type="evidence" value="ECO:0007669"/>
    <property type="project" value="TreeGrafter"/>
</dbReference>
<dbReference type="GO" id="GO:0052654">
    <property type="term" value="F:L-leucine-2-oxoglutarate transaminase activity"/>
    <property type="evidence" value="ECO:0007669"/>
    <property type="project" value="RHEA"/>
</dbReference>
<reference evidence="12 13" key="1">
    <citation type="journal article" date="2016" name="Mol. Biol. Evol.">
        <title>Genome-Wide Survey of Gut Fungi (Harpellales) Reveals the First Horizontally Transferred Ubiquitin Gene from a Mosquito Host.</title>
        <authorList>
            <person name="Wang Y."/>
            <person name="White M.M."/>
            <person name="Kvist S."/>
            <person name="Moncalvo J.M."/>
        </authorList>
    </citation>
    <scope>NUCLEOTIDE SEQUENCE [LARGE SCALE GENOMIC DNA]</scope>
    <source>
        <strain evidence="12 13">ALG-7-W6</strain>
    </source>
</reference>
<feature type="modified residue" description="N6-(pyridoxal phosphate)lysine" evidence="8">
    <location>
        <position position="231"/>
    </location>
</feature>
<dbReference type="OrthoDB" id="1732691at2759"/>
<comment type="similarity">
    <text evidence="2 9">Belongs to the class-IV pyridoxal-phosphate-dependent aminotransferase family.</text>
</comment>
<dbReference type="PIRSF" id="PIRSF006468">
    <property type="entry name" value="BCAT1"/>
    <property type="match status" value="1"/>
</dbReference>
<dbReference type="GO" id="GO:0008652">
    <property type="term" value="P:amino acid biosynthetic process"/>
    <property type="evidence" value="ECO:0007669"/>
    <property type="project" value="UniProtKB-KW"/>
</dbReference>
<keyword evidence="13" id="KW-1185">Reference proteome</keyword>
<gene>
    <name evidence="12" type="ORF">AYI68_g2717</name>
</gene>